<feature type="binding site" evidence="9">
    <location>
        <position position="226"/>
    </location>
    <ligand>
        <name>substrate</name>
    </ligand>
</feature>
<reference evidence="12 13" key="1">
    <citation type="submission" date="2015-05" db="EMBL/GenBank/DDBJ databases">
        <title>Distinctive expansion of gene families associated with plant cell wall degradation and secondary metabolism in the genomes of grapevine trunk pathogens.</title>
        <authorList>
            <person name="Lawrence D.P."/>
            <person name="Travadon R."/>
            <person name="Rolshausen P.E."/>
            <person name="Baumgartner K."/>
        </authorList>
    </citation>
    <scope>NUCLEOTIDE SEQUENCE [LARGE SCALE GENOMIC DNA]</scope>
    <source>
        <strain evidence="12">UCRPC4</strain>
    </source>
</reference>
<dbReference type="PANTHER" id="PTHR11374">
    <property type="entry name" value="UDP-GLUCOSE DEHYDROGENASE/UDP-MANNAC DEHYDROGENASE"/>
    <property type="match status" value="1"/>
</dbReference>
<evidence type="ECO:0000256" key="7">
    <source>
        <dbReference type="PIRNR" id="PIRNR000124"/>
    </source>
</evidence>
<dbReference type="Pfam" id="PF03721">
    <property type="entry name" value="UDPG_MGDP_dh_N"/>
    <property type="match status" value="1"/>
</dbReference>
<dbReference type="SUPFAM" id="SSF48179">
    <property type="entry name" value="6-phosphogluconate dehydrogenase C-terminal domain-like"/>
    <property type="match status" value="1"/>
</dbReference>
<dbReference type="InterPro" id="IPR028357">
    <property type="entry name" value="UDPglc_DH_bac"/>
</dbReference>
<keyword evidence="4 7" id="KW-0560">Oxidoreductase</keyword>
<evidence type="ECO:0000256" key="2">
    <source>
        <dbReference type="ARBA" id="ARBA00006601"/>
    </source>
</evidence>
<dbReference type="GO" id="GO:0006024">
    <property type="term" value="P:glycosaminoglycan biosynthetic process"/>
    <property type="evidence" value="ECO:0007669"/>
    <property type="project" value="TreeGrafter"/>
</dbReference>
<dbReference type="GO" id="GO:0051287">
    <property type="term" value="F:NAD binding"/>
    <property type="evidence" value="ECO:0007669"/>
    <property type="project" value="InterPro"/>
</dbReference>
<dbReference type="InterPro" id="IPR036220">
    <property type="entry name" value="UDP-Glc/GDP-Man_DH_C_sf"/>
</dbReference>
<dbReference type="InterPro" id="IPR001732">
    <property type="entry name" value="UDP-Glc/GDP-Man_DH_N"/>
</dbReference>
<dbReference type="InterPro" id="IPR014027">
    <property type="entry name" value="UDP-Glc/GDP-Man_DH_C"/>
</dbReference>
<organism evidence="12 13">
    <name type="scientific">Phaeomoniella chlamydospora</name>
    <name type="common">Phaeoacremonium chlamydosporum</name>
    <dbReference type="NCBI Taxonomy" id="158046"/>
    <lineage>
        <taxon>Eukaryota</taxon>
        <taxon>Fungi</taxon>
        <taxon>Dikarya</taxon>
        <taxon>Ascomycota</taxon>
        <taxon>Pezizomycotina</taxon>
        <taxon>Eurotiomycetes</taxon>
        <taxon>Chaetothyriomycetidae</taxon>
        <taxon>Phaeomoniellales</taxon>
        <taxon>Phaeomoniellaceae</taxon>
        <taxon>Phaeomoniella</taxon>
    </lineage>
</organism>
<evidence type="ECO:0000256" key="10">
    <source>
        <dbReference type="PIRSR" id="PIRSR500134-3"/>
    </source>
</evidence>
<feature type="binding site" evidence="10">
    <location>
        <position position="352"/>
    </location>
    <ligand>
        <name>NAD(+)</name>
        <dbReference type="ChEBI" id="CHEBI:57540"/>
    </ligand>
</feature>
<keyword evidence="13" id="KW-1185">Reference proteome</keyword>
<evidence type="ECO:0000256" key="6">
    <source>
        <dbReference type="ARBA" id="ARBA00047473"/>
    </source>
</evidence>
<dbReference type="GO" id="GO:0006065">
    <property type="term" value="P:UDP-glucuronate biosynthetic process"/>
    <property type="evidence" value="ECO:0007669"/>
    <property type="project" value="UniProtKB-UniPathway"/>
</dbReference>
<dbReference type="Pfam" id="PF00984">
    <property type="entry name" value="UDPG_MGDP_dh"/>
    <property type="match status" value="1"/>
</dbReference>
<feature type="binding site" evidence="9">
    <location>
        <position position="345"/>
    </location>
    <ligand>
        <name>substrate</name>
    </ligand>
</feature>
<protein>
    <recommendedName>
        <fullName evidence="3 7">UDP-glucose 6-dehydrogenase</fullName>
        <ecNumber evidence="3 7">1.1.1.22</ecNumber>
    </recommendedName>
</protein>
<dbReference type="InterPro" id="IPR036291">
    <property type="entry name" value="NAD(P)-bd_dom_sf"/>
</dbReference>
<dbReference type="Pfam" id="PF03720">
    <property type="entry name" value="UDPG_MGDP_dh_C"/>
    <property type="match status" value="1"/>
</dbReference>
<feature type="binding site" evidence="10">
    <location>
        <position position="41"/>
    </location>
    <ligand>
        <name>NAD(+)</name>
        <dbReference type="ChEBI" id="CHEBI:57540"/>
    </ligand>
</feature>
<dbReference type="InterPro" id="IPR014026">
    <property type="entry name" value="UDP-Glc/GDP-Man_DH_dimer"/>
</dbReference>
<dbReference type="Gene3D" id="3.40.50.720">
    <property type="entry name" value="NAD(P)-binding Rossmann-like Domain"/>
    <property type="match status" value="2"/>
</dbReference>
<evidence type="ECO:0000256" key="3">
    <source>
        <dbReference type="ARBA" id="ARBA00012954"/>
    </source>
</evidence>
<name>A0A0G2EZE6_PHACM</name>
<feature type="binding site" evidence="10">
    <location>
        <position position="171"/>
    </location>
    <ligand>
        <name>NAD(+)</name>
        <dbReference type="ChEBI" id="CHEBI:57540"/>
    </ligand>
</feature>
<dbReference type="FunFam" id="1.20.5.100:FF:000001">
    <property type="entry name" value="UDP-glucose 6-dehydrogenase"/>
    <property type="match status" value="1"/>
</dbReference>
<feature type="binding site" evidence="10">
    <location>
        <position position="285"/>
    </location>
    <ligand>
        <name>NAD(+)</name>
        <dbReference type="ChEBI" id="CHEBI:57540"/>
    </ligand>
</feature>
<dbReference type="PANTHER" id="PTHR11374:SF3">
    <property type="entry name" value="UDP-GLUCOSE 6-DEHYDROGENASE"/>
    <property type="match status" value="1"/>
</dbReference>
<dbReference type="GO" id="GO:0003979">
    <property type="term" value="F:UDP-glucose 6-dehydrogenase activity"/>
    <property type="evidence" value="ECO:0007669"/>
    <property type="project" value="UniProtKB-EC"/>
</dbReference>
<comment type="caution">
    <text evidence="12">The sequence shown here is derived from an EMBL/GenBank/DDBJ whole genome shotgun (WGS) entry which is preliminary data.</text>
</comment>
<dbReference type="SUPFAM" id="SSF51735">
    <property type="entry name" value="NAD(P)-binding Rossmann-fold domains"/>
    <property type="match status" value="1"/>
</dbReference>
<feature type="active site" description="Nucleophile" evidence="8">
    <location>
        <position position="282"/>
    </location>
</feature>
<evidence type="ECO:0000313" key="13">
    <source>
        <dbReference type="Proteomes" id="UP000053317"/>
    </source>
</evidence>
<dbReference type="AlphaFoldDB" id="A0A0G2EZE6"/>
<evidence type="ECO:0000256" key="8">
    <source>
        <dbReference type="PIRSR" id="PIRSR500134-1"/>
    </source>
</evidence>
<comment type="catalytic activity">
    <reaction evidence="6 7">
        <text>UDP-alpha-D-glucose + 2 NAD(+) + H2O = UDP-alpha-D-glucuronate + 2 NADH + 3 H(+)</text>
        <dbReference type="Rhea" id="RHEA:23596"/>
        <dbReference type="ChEBI" id="CHEBI:15377"/>
        <dbReference type="ChEBI" id="CHEBI:15378"/>
        <dbReference type="ChEBI" id="CHEBI:57540"/>
        <dbReference type="ChEBI" id="CHEBI:57945"/>
        <dbReference type="ChEBI" id="CHEBI:58052"/>
        <dbReference type="ChEBI" id="CHEBI:58885"/>
        <dbReference type="EC" id="1.1.1.22"/>
    </reaction>
</comment>
<comment type="similarity">
    <text evidence="2 7">Belongs to the UDP-glucose/GDP-mannose dehydrogenase family.</text>
</comment>
<proteinExistence type="inferred from homology"/>
<evidence type="ECO:0000259" key="11">
    <source>
        <dbReference type="SMART" id="SM00984"/>
    </source>
</evidence>
<sequence length="532" mass="58031">MESPVRLDGHPLNYRGGPTCAVIACKNPSITVNVVDLSVERIKAWNSLDLPIAEPGLLEMIQIGRDGIDGRTPNLHFTTEVDRAIVDADLIFISVNTPTKKFGRGANQALDVTWVEAAVERIARVAADDKIVVQKSTVSCGTAKIVKEILVGLGRPGLHFEVLSNPEFLAEGTAIRDLLEPDRVLIGSDPTESGYQARRILSDVYNAWVPKDRIISMDTNSAELAKLAANTLLAQRISSINALSAICEATGADVEEVAFACGLDTRIGSKMLRSSIGFGGSCFKKDTLSLAHFSDSLQLPDIGSYWRSVNDINERQKARFAHRIVRRMHNTISGKKVALLGCSYKKNTGDIRESAAISIAGYLISEQARITVYDPRVRADEFFHAMGVETGMSLEQIHSKMRVCSSAYEACHQAQAVVIATEWDEFNNRDSSPSYSSLCDSSKGNQSELFGSDALAGEIQSDGQLTPPLSDSLAEHGLAEEQEKPGKVDWRRVASLMRYPKLVFDGRNVVDSDKLRALGMQVECVGKPGYRG</sequence>
<dbReference type="PIRSF" id="PIRSF000124">
    <property type="entry name" value="UDPglc_GDPman_dh"/>
    <property type="match status" value="1"/>
</dbReference>
<dbReference type="EMBL" id="LCWF01000024">
    <property type="protein sequence ID" value="KKY27494.1"/>
    <property type="molecule type" value="Genomic_DNA"/>
</dbReference>
<dbReference type="PIRSF" id="PIRSF500134">
    <property type="entry name" value="UDPglc_DH_bac"/>
    <property type="match status" value="1"/>
</dbReference>
<feature type="binding site" evidence="10">
    <location>
        <position position="137"/>
    </location>
    <ligand>
        <name>NAD(+)</name>
        <dbReference type="ChEBI" id="CHEBI:57540"/>
    </ligand>
</feature>
<dbReference type="InterPro" id="IPR028356">
    <property type="entry name" value="UDPglc_DH_euk"/>
</dbReference>
<dbReference type="InterPro" id="IPR008927">
    <property type="entry name" value="6-PGluconate_DH-like_C_sf"/>
</dbReference>
<accession>A0A0G2EZE6</accession>
<dbReference type="OrthoDB" id="5059218at2759"/>
<dbReference type="Gene3D" id="1.20.5.100">
    <property type="entry name" value="Cytochrome c1, transmembrane anchor, C-terminal"/>
    <property type="match status" value="1"/>
</dbReference>
<evidence type="ECO:0000313" key="12">
    <source>
        <dbReference type="EMBL" id="KKY27494.1"/>
    </source>
</evidence>
<dbReference type="GO" id="GO:0005634">
    <property type="term" value="C:nucleus"/>
    <property type="evidence" value="ECO:0007669"/>
    <property type="project" value="TreeGrafter"/>
</dbReference>
<feature type="binding site" evidence="9">
    <location>
        <position position="279"/>
    </location>
    <ligand>
        <name>substrate</name>
    </ligand>
</feature>
<dbReference type="EC" id="1.1.1.22" evidence="3 7"/>
<gene>
    <name evidence="12" type="ORF">UCRPC4_g01089</name>
</gene>
<evidence type="ECO:0000256" key="9">
    <source>
        <dbReference type="PIRSR" id="PIRSR500134-2"/>
    </source>
</evidence>
<comment type="pathway">
    <text evidence="1">Nucleotide-sugar biosynthesis; UDP-alpha-D-glucuronate biosynthesis; UDP-alpha-D-glucuronate from UDP-alpha-D-glucose: step 1/1.</text>
</comment>
<reference evidence="12 13" key="2">
    <citation type="submission" date="2015-05" db="EMBL/GenBank/DDBJ databases">
        <authorList>
            <person name="Morales-Cruz A."/>
            <person name="Amrine K.C."/>
            <person name="Cantu D."/>
        </authorList>
    </citation>
    <scope>NUCLEOTIDE SEQUENCE [LARGE SCALE GENOMIC DNA]</scope>
    <source>
        <strain evidence="12">UCRPC4</strain>
    </source>
</reference>
<feature type="domain" description="UDP-glucose/GDP-mannose dehydrogenase C-terminal" evidence="11">
    <location>
        <begin position="338"/>
        <end position="437"/>
    </location>
</feature>
<dbReference type="UniPathway" id="UPA00038">
    <property type="reaction ID" value="UER00491"/>
</dbReference>
<feature type="binding site" evidence="10">
    <location>
        <position position="36"/>
    </location>
    <ligand>
        <name>NAD(+)</name>
        <dbReference type="ChEBI" id="CHEBI:57540"/>
    </ligand>
</feature>
<dbReference type="SUPFAM" id="SSF52413">
    <property type="entry name" value="UDP-glucose/GDP-mannose dehydrogenase C-terminal domain"/>
    <property type="match status" value="1"/>
</dbReference>
<dbReference type="InterPro" id="IPR017476">
    <property type="entry name" value="UDP-Glc/GDP-Man"/>
</dbReference>
<dbReference type="Proteomes" id="UP000053317">
    <property type="component" value="Unassembled WGS sequence"/>
</dbReference>
<dbReference type="NCBIfam" id="TIGR03026">
    <property type="entry name" value="NDP-sugDHase"/>
    <property type="match status" value="1"/>
</dbReference>
<evidence type="ECO:0000256" key="4">
    <source>
        <dbReference type="ARBA" id="ARBA00023002"/>
    </source>
</evidence>
<feature type="binding site" evidence="9">
    <location>
        <begin position="168"/>
        <end position="171"/>
    </location>
    <ligand>
        <name>substrate</name>
    </ligand>
</feature>
<dbReference type="SMART" id="SM00984">
    <property type="entry name" value="UDPG_MGDP_dh_C"/>
    <property type="match status" value="1"/>
</dbReference>
<evidence type="ECO:0000256" key="1">
    <source>
        <dbReference type="ARBA" id="ARBA00004701"/>
    </source>
</evidence>
<dbReference type="GO" id="GO:0000271">
    <property type="term" value="P:polysaccharide biosynthetic process"/>
    <property type="evidence" value="ECO:0007669"/>
    <property type="project" value="InterPro"/>
</dbReference>
<evidence type="ECO:0000256" key="5">
    <source>
        <dbReference type="ARBA" id="ARBA00023027"/>
    </source>
</evidence>
<keyword evidence="5 7" id="KW-0520">NAD</keyword>
<feature type="binding site" evidence="10">
    <location>
        <position position="97"/>
    </location>
    <ligand>
        <name>NAD(+)</name>
        <dbReference type="ChEBI" id="CHEBI:57540"/>
    </ligand>
</feature>